<dbReference type="InterPro" id="IPR017850">
    <property type="entry name" value="Alkaline_phosphatase_core_sf"/>
</dbReference>
<dbReference type="Proteomes" id="UP000008792">
    <property type="component" value="Unassembled WGS sequence"/>
</dbReference>
<dbReference type="Gene3D" id="3.40.720.10">
    <property type="entry name" value="Alkaline Phosphatase, subunit A"/>
    <property type="match status" value="1"/>
</dbReference>
<gene>
    <name evidence="1" type="primary">Dvir\GJ11419</name>
    <name evidence="1" type="ORF">Dvir_GJ11419</name>
</gene>
<evidence type="ECO:0000313" key="2">
    <source>
        <dbReference type="Proteomes" id="UP000008792"/>
    </source>
</evidence>
<reference evidence="1 2" key="1">
    <citation type="journal article" date="2007" name="Nature">
        <title>Evolution of genes and genomes on the Drosophila phylogeny.</title>
        <authorList>
            <consortium name="Drosophila 12 Genomes Consortium"/>
            <person name="Clark A.G."/>
            <person name="Eisen M.B."/>
            <person name="Smith D.R."/>
            <person name="Bergman C.M."/>
            <person name="Oliver B."/>
            <person name="Markow T.A."/>
            <person name="Kaufman T.C."/>
            <person name="Kellis M."/>
            <person name="Gelbart W."/>
            <person name="Iyer V.N."/>
            <person name="Pollard D.A."/>
            <person name="Sackton T.B."/>
            <person name="Larracuente A.M."/>
            <person name="Singh N.D."/>
            <person name="Abad J.P."/>
            <person name="Abt D.N."/>
            <person name="Adryan B."/>
            <person name="Aguade M."/>
            <person name="Akashi H."/>
            <person name="Anderson W.W."/>
            <person name="Aquadro C.F."/>
            <person name="Ardell D.H."/>
            <person name="Arguello R."/>
            <person name="Artieri C.G."/>
            <person name="Barbash D.A."/>
            <person name="Barker D."/>
            <person name="Barsanti P."/>
            <person name="Batterham P."/>
            <person name="Batzoglou S."/>
            <person name="Begun D."/>
            <person name="Bhutkar A."/>
            <person name="Blanco E."/>
            <person name="Bosak S.A."/>
            <person name="Bradley R.K."/>
            <person name="Brand A.D."/>
            <person name="Brent M.R."/>
            <person name="Brooks A.N."/>
            <person name="Brown R.H."/>
            <person name="Butlin R.K."/>
            <person name="Caggese C."/>
            <person name="Calvi B.R."/>
            <person name="Bernardo de Carvalho A."/>
            <person name="Caspi A."/>
            <person name="Castrezana S."/>
            <person name="Celniker S.E."/>
            <person name="Chang J.L."/>
            <person name="Chapple C."/>
            <person name="Chatterji S."/>
            <person name="Chinwalla A."/>
            <person name="Civetta A."/>
            <person name="Clifton S.W."/>
            <person name="Comeron J.M."/>
            <person name="Costello J.C."/>
            <person name="Coyne J.A."/>
            <person name="Daub J."/>
            <person name="David R.G."/>
            <person name="Delcher A.L."/>
            <person name="Delehaunty K."/>
            <person name="Do C.B."/>
            <person name="Ebling H."/>
            <person name="Edwards K."/>
            <person name="Eickbush T."/>
            <person name="Evans J.D."/>
            <person name="Filipski A."/>
            <person name="Findeiss S."/>
            <person name="Freyhult E."/>
            <person name="Fulton L."/>
            <person name="Fulton R."/>
            <person name="Garcia A.C."/>
            <person name="Gardiner A."/>
            <person name="Garfield D.A."/>
            <person name="Garvin B.E."/>
            <person name="Gibson G."/>
            <person name="Gilbert D."/>
            <person name="Gnerre S."/>
            <person name="Godfrey J."/>
            <person name="Good R."/>
            <person name="Gotea V."/>
            <person name="Gravely B."/>
            <person name="Greenberg A.J."/>
            <person name="Griffiths-Jones S."/>
            <person name="Gross S."/>
            <person name="Guigo R."/>
            <person name="Gustafson E.A."/>
            <person name="Haerty W."/>
            <person name="Hahn M.W."/>
            <person name="Halligan D.L."/>
            <person name="Halpern A.L."/>
            <person name="Halter G.M."/>
            <person name="Han M.V."/>
            <person name="Heger A."/>
            <person name="Hillier L."/>
            <person name="Hinrichs A.S."/>
            <person name="Holmes I."/>
            <person name="Hoskins R.A."/>
            <person name="Hubisz M.J."/>
            <person name="Hultmark D."/>
            <person name="Huntley M.A."/>
            <person name="Jaffe D.B."/>
            <person name="Jagadeeshan S."/>
            <person name="Jeck W.R."/>
            <person name="Johnson J."/>
            <person name="Jones C.D."/>
            <person name="Jordan W.C."/>
            <person name="Karpen G.H."/>
            <person name="Kataoka E."/>
            <person name="Keightley P.D."/>
            <person name="Kheradpour P."/>
            <person name="Kirkness E.F."/>
            <person name="Koerich L.B."/>
            <person name="Kristiansen K."/>
            <person name="Kudrna D."/>
            <person name="Kulathinal R.J."/>
            <person name="Kumar S."/>
            <person name="Kwok R."/>
            <person name="Lander E."/>
            <person name="Langley C.H."/>
            <person name="Lapoint R."/>
            <person name="Lazzaro B.P."/>
            <person name="Lee S.J."/>
            <person name="Levesque L."/>
            <person name="Li R."/>
            <person name="Lin C.F."/>
            <person name="Lin M.F."/>
            <person name="Lindblad-Toh K."/>
            <person name="Llopart A."/>
            <person name="Long M."/>
            <person name="Low L."/>
            <person name="Lozovsky E."/>
            <person name="Lu J."/>
            <person name="Luo M."/>
            <person name="Machado C.A."/>
            <person name="Makalowski W."/>
            <person name="Marzo M."/>
            <person name="Matsuda M."/>
            <person name="Matzkin L."/>
            <person name="McAllister B."/>
            <person name="McBride C.S."/>
            <person name="McKernan B."/>
            <person name="McKernan K."/>
            <person name="Mendez-Lago M."/>
            <person name="Minx P."/>
            <person name="Mollenhauer M.U."/>
            <person name="Montooth K."/>
            <person name="Mount S.M."/>
            <person name="Mu X."/>
            <person name="Myers E."/>
            <person name="Negre B."/>
            <person name="Newfeld S."/>
            <person name="Nielsen R."/>
            <person name="Noor M.A."/>
            <person name="O'Grady P."/>
            <person name="Pachter L."/>
            <person name="Papaceit M."/>
            <person name="Parisi M.J."/>
            <person name="Parisi M."/>
            <person name="Parts L."/>
            <person name="Pedersen J.S."/>
            <person name="Pesole G."/>
            <person name="Phillippy A.M."/>
            <person name="Ponting C.P."/>
            <person name="Pop M."/>
            <person name="Porcelli D."/>
            <person name="Powell J.R."/>
            <person name="Prohaska S."/>
            <person name="Pruitt K."/>
            <person name="Puig M."/>
            <person name="Quesneville H."/>
            <person name="Ram K.R."/>
            <person name="Rand D."/>
            <person name="Rasmussen M.D."/>
            <person name="Reed L.K."/>
            <person name="Reenan R."/>
            <person name="Reily A."/>
            <person name="Remington K.A."/>
            <person name="Rieger T.T."/>
            <person name="Ritchie M.G."/>
            <person name="Robin C."/>
            <person name="Rogers Y.H."/>
            <person name="Rohde C."/>
            <person name="Rozas J."/>
            <person name="Rubenfield M.J."/>
            <person name="Ruiz A."/>
            <person name="Russo S."/>
            <person name="Salzberg S.L."/>
            <person name="Sanchez-Gracia A."/>
            <person name="Saranga D.J."/>
            <person name="Sato H."/>
            <person name="Schaeffer S.W."/>
            <person name="Schatz M.C."/>
            <person name="Schlenke T."/>
            <person name="Schwartz R."/>
            <person name="Segarra C."/>
            <person name="Singh R.S."/>
            <person name="Sirot L."/>
            <person name="Sirota M."/>
            <person name="Sisneros N.B."/>
            <person name="Smith C.D."/>
            <person name="Smith T.F."/>
            <person name="Spieth J."/>
            <person name="Stage D.E."/>
            <person name="Stark A."/>
            <person name="Stephan W."/>
            <person name="Strausberg R.L."/>
            <person name="Strempel S."/>
            <person name="Sturgill D."/>
            <person name="Sutton G."/>
            <person name="Sutton G.G."/>
            <person name="Tao W."/>
            <person name="Teichmann S."/>
            <person name="Tobari Y.N."/>
            <person name="Tomimura Y."/>
            <person name="Tsolas J.M."/>
            <person name="Valente V.L."/>
            <person name="Venter E."/>
            <person name="Venter J.C."/>
            <person name="Vicario S."/>
            <person name="Vieira F.G."/>
            <person name="Vilella A.J."/>
            <person name="Villasante A."/>
            <person name="Walenz B."/>
            <person name="Wang J."/>
            <person name="Wasserman M."/>
            <person name="Watts T."/>
            <person name="Wilson D."/>
            <person name="Wilson R.K."/>
            <person name="Wing R.A."/>
            <person name="Wolfner M.F."/>
            <person name="Wong A."/>
            <person name="Wong G.K."/>
            <person name="Wu C.I."/>
            <person name="Wu G."/>
            <person name="Yamamoto D."/>
            <person name="Yang H.P."/>
            <person name="Yang S.P."/>
            <person name="Yorke J.A."/>
            <person name="Yoshida K."/>
            <person name="Zdobnov E."/>
            <person name="Zhang P."/>
            <person name="Zhang Y."/>
            <person name="Zimin A.V."/>
            <person name="Baldwin J."/>
            <person name="Abdouelleil A."/>
            <person name="Abdulkadir J."/>
            <person name="Abebe A."/>
            <person name="Abera B."/>
            <person name="Abreu J."/>
            <person name="Acer S.C."/>
            <person name="Aftuck L."/>
            <person name="Alexander A."/>
            <person name="An P."/>
            <person name="Anderson E."/>
            <person name="Anderson S."/>
            <person name="Arachi H."/>
            <person name="Azer M."/>
            <person name="Bachantsang P."/>
            <person name="Barry A."/>
            <person name="Bayul T."/>
            <person name="Berlin A."/>
            <person name="Bessette D."/>
            <person name="Bloom T."/>
            <person name="Blye J."/>
            <person name="Boguslavskiy L."/>
            <person name="Bonnet C."/>
            <person name="Boukhgalter B."/>
            <person name="Bourzgui I."/>
            <person name="Brown A."/>
            <person name="Cahill P."/>
            <person name="Channer S."/>
            <person name="Cheshatsang Y."/>
            <person name="Chuda L."/>
            <person name="Citroen M."/>
            <person name="Collymore A."/>
            <person name="Cooke P."/>
            <person name="Costello M."/>
            <person name="D'Aco K."/>
            <person name="Daza R."/>
            <person name="De Haan G."/>
            <person name="DeGray S."/>
            <person name="DeMaso C."/>
            <person name="Dhargay N."/>
            <person name="Dooley K."/>
            <person name="Dooley E."/>
            <person name="Doricent M."/>
            <person name="Dorje P."/>
            <person name="Dorjee K."/>
            <person name="Dupes A."/>
            <person name="Elong R."/>
            <person name="Falk J."/>
            <person name="Farina A."/>
            <person name="Faro S."/>
            <person name="Ferguson D."/>
            <person name="Fisher S."/>
            <person name="Foley C.D."/>
            <person name="Franke A."/>
            <person name="Friedrich D."/>
            <person name="Gadbois L."/>
            <person name="Gearin G."/>
            <person name="Gearin C.R."/>
            <person name="Giannoukos G."/>
            <person name="Goode T."/>
            <person name="Graham J."/>
            <person name="Grandbois E."/>
            <person name="Grewal S."/>
            <person name="Gyaltsen K."/>
            <person name="Hafez N."/>
            <person name="Hagos B."/>
            <person name="Hall J."/>
            <person name="Henson C."/>
            <person name="Hollinger A."/>
            <person name="Honan T."/>
            <person name="Huard M.D."/>
            <person name="Hughes L."/>
            <person name="Hurhula B."/>
            <person name="Husby M.E."/>
            <person name="Kamat A."/>
            <person name="Kanga B."/>
            <person name="Kashin S."/>
            <person name="Khazanovich D."/>
            <person name="Kisner P."/>
            <person name="Lance K."/>
            <person name="Lara M."/>
            <person name="Lee W."/>
            <person name="Lennon N."/>
            <person name="Letendre F."/>
            <person name="LeVine R."/>
            <person name="Lipovsky A."/>
            <person name="Liu X."/>
            <person name="Liu J."/>
            <person name="Liu S."/>
            <person name="Lokyitsang T."/>
            <person name="Lokyitsang Y."/>
            <person name="Lubonja R."/>
            <person name="Lui A."/>
            <person name="MacDonald P."/>
            <person name="Magnisalis V."/>
            <person name="Maru K."/>
            <person name="Matthews C."/>
            <person name="McCusker W."/>
            <person name="McDonough S."/>
            <person name="Mehta T."/>
            <person name="Meldrim J."/>
            <person name="Meneus L."/>
            <person name="Mihai O."/>
            <person name="Mihalev A."/>
            <person name="Mihova T."/>
            <person name="Mittelman R."/>
            <person name="Mlenga V."/>
            <person name="Montmayeur A."/>
            <person name="Mulrain L."/>
            <person name="Navidi A."/>
            <person name="Naylor J."/>
            <person name="Negash T."/>
            <person name="Nguyen T."/>
            <person name="Nguyen N."/>
            <person name="Nicol R."/>
            <person name="Norbu C."/>
            <person name="Norbu N."/>
            <person name="Novod N."/>
            <person name="O'Neill B."/>
            <person name="Osman S."/>
            <person name="Markiewicz E."/>
            <person name="Oyono O.L."/>
            <person name="Patti C."/>
            <person name="Phunkhang P."/>
            <person name="Pierre F."/>
            <person name="Priest M."/>
            <person name="Raghuraman S."/>
            <person name="Rege F."/>
            <person name="Reyes R."/>
            <person name="Rise C."/>
            <person name="Rogov P."/>
            <person name="Ross K."/>
            <person name="Ryan E."/>
            <person name="Settipalli S."/>
            <person name="Shea T."/>
            <person name="Sherpa N."/>
            <person name="Shi L."/>
            <person name="Shih D."/>
            <person name="Sparrow T."/>
            <person name="Spaulding J."/>
            <person name="Stalker J."/>
            <person name="Stange-Thomann N."/>
            <person name="Stavropoulos S."/>
            <person name="Stone C."/>
            <person name="Strader C."/>
            <person name="Tesfaye S."/>
            <person name="Thomson T."/>
            <person name="Thoulutsang Y."/>
            <person name="Thoulutsang D."/>
            <person name="Topham K."/>
            <person name="Topping I."/>
            <person name="Tsamla T."/>
            <person name="Vassiliev H."/>
            <person name="Vo A."/>
            <person name="Wangchuk T."/>
            <person name="Wangdi T."/>
            <person name="Weiand M."/>
            <person name="Wilkinson J."/>
            <person name="Wilson A."/>
            <person name="Yadav S."/>
            <person name="Young G."/>
            <person name="Yu Q."/>
            <person name="Zembek L."/>
            <person name="Zhong D."/>
            <person name="Zimmer A."/>
            <person name="Zwirko Z."/>
            <person name="Jaffe D.B."/>
            <person name="Alvarez P."/>
            <person name="Brockman W."/>
            <person name="Butler J."/>
            <person name="Chin C."/>
            <person name="Gnerre S."/>
            <person name="Grabherr M."/>
            <person name="Kleber M."/>
            <person name="Mauceli E."/>
            <person name="MacCallum I."/>
        </authorList>
    </citation>
    <scope>NUCLEOTIDE SEQUENCE [LARGE SCALE GENOMIC DNA]</scope>
    <source>
        <strain evidence="2">Tucson 15010-1051.87</strain>
    </source>
</reference>
<dbReference type="AlphaFoldDB" id="B4LSC4"/>
<organism evidence="1 2">
    <name type="scientific">Drosophila virilis</name>
    <name type="common">Fruit fly</name>
    <dbReference type="NCBI Taxonomy" id="7244"/>
    <lineage>
        <taxon>Eukaryota</taxon>
        <taxon>Metazoa</taxon>
        <taxon>Ecdysozoa</taxon>
        <taxon>Arthropoda</taxon>
        <taxon>Hexapoda</taxon>
        <taxon>Insecta</taxon>
        <taxon>Pterygota</taxon>
        <taxon>Neoptera</taxon>
        <taxon>Endopterygota</taxon>
        <taxon>Diptera</taxon>
        <taxon>Brachycera</taxon>
        <taxon>Muscomorpha</taxon>
        <taxon>Ephydroidea</taxon>
        <taxon>Drosophilidae</taxon>
        <taxon>Drosophila</taxon>
    </lineage>
</organism>
<dbReference type="KEGG" id="dvi:6629135"/>
<dbReference type="PhylomeDB" id="B4LSC4"/>
<sequence>MDKERESETEGYFVNTSGCCMLALNPNATPLLKYFRQVESRKCSKLQLFRGETVRDTNFLELAMSEREIVKTYGVESITEVNCTYKLVRRHNDFSNKMTKGRTFFLSNQKPLIKVEDGSRILRIQCFVPKRKLIYHDVHFFLPAAPPPRSIPSTSSPNRLSVMILGIDSISHMHFLRMMPSTAAFIRHLSHVEFWGYNRVGVNSFPNLVPLLSGLSDTEMEGSCYKNKSSFDECKFLWNHFKAAGYNTSFGEDNMAIGTFSYCKKGFAQQPTDFYLRPVMAEIDCYTRYSLDELDLIHCSAGRKYADIHHEFIYKLIPHMNSGDHFSIFWETQGVHDYYNYARVLDERYLCLLQRLHEKSVLENTLVLFMSDHGLRFGSFRRTWQGMYEESLPFLIALYPKWLEKAYPAAISNLRYNSHSLVTAFDLHVTLKDLTNLKLLRSSNIANRSAVLKGLGQKIPRGISLFLPIPELRDCKLAHIPANLCNCHKLKKIRTSAKVSQRAARFVVDSINMLIKSHRLCQKLYLEEVQEAYVLKKGADKHFEVKVRLQTSPGEGLFEGTTRFTEDSLALNGAITRTNRYGNQSYCVNDHHIEMFCYCL</sequence>
<dbReference type="STRING" id="7244.B4LSC4"/>
<proteinExistence type="predicted"/>
<dbReference type="EMBL" id="CH940649">
    <property type="protein sequence ID" value="EDW63732.1"/>
    <property type="molecule type" value="Genomic_DNA"/>
</dbReference>
<dbReference type="SUPFAM" id="SSF53649">
    <property type="entry name" value="Alkaline phosphatase-like"/>
    <property type="match status" value="1"/>
</dbReference>
<dbReference type="eggNOG" id="ENOG502QRYZ">
    <property type="taxonomic scope" value="Eukaryota"/>
</dbReference>
<dbReference type="CDD" id="cd16021">
    <property type="entry name" value="ALP_like"/>
    <property type="match status" value="1"/>
</dbReference>
<dbReference type="Pfam" id="PF02995">
    <property type="entry name" value="DUF229"/>
    <property type="match status" value="1"/>
</dbReference>
<name>B4LSC4_DROVI</name>
<dbReference type="GO" id="GO:0005615">
    <property type="term" value="C:extracellular space"/>
    <property type="evidence" value="ECO:0007669"/>
    <property type="project" value="TreeGrafter"/>
</dbReference>
<protein>
    <submittedName>
        <fullName evidence="1">Uncharacterized protein</fullName>
    </submittedName>
</protein>
<dbReference type="InParanoid" id="B4LSC4"/>
<evidence type="ECO:0000313" key="1">
    <source>
        <dbReference type="EMBL" id="EDW63732.1"/>
    </source>
</evidence>
<accession>B4LSC4</accession>
<dbReference type="PANTHER" id="PTHR10974:SF1">
    <property type="entry name" value="FI08016P-RELATED"/>
    <property type="match status" value="1"/>
</dbReference>
<dbReference type="InterPro" id="IPR004245">
    <property type="entry name" value="DUF229"/>
</dbReference>
<dbReference type="OrthoDB" id="413313at2759"/>
<keyword evidence="2" id="KW-1185">Reference proteome</keyword>
<dbReference type="HOGENOM" id="CLU_018076_2_1_1"/>
<dbReference type="PANTHER" id="PTHR10974">
    <property type="entry name" value="FI08016P-RELATED"/>
    <property type="match status" value="1"/>
</dbReference>
<dbReference type="OMA" id="NHTRYSI"/>
<dbReference type="FunFam" id="3.40.720.10:FF:000017">
    <property type="entry name" value="Predicted protein"/>
    <property type="match status" value="1"/>
</dbReference>